<dbReference type="PANTHER" id="PTHR24148:SF64">
    <property type="entry name" value="HETEROKARYON INCOMPATIBILITY DOMAIN-CONTAINING PROTEIN"/>
    <property type="match status" value="1"/>
</dbReference>
<dbReference type="InterPro" id="IPR052895">
    <property type="entry name" value="HetReg/Transcr_Mod"/>
</dbReference>
<keyword evidence="3" id="KW-1185">Reference proteome</keyword>
<dbReference type="Pfam" id="PF26639">
    <property type="entry name" value="Het-6_barrel"/>
    <property type="match status" value="1"/>
</dbReference>
<reference evidence="2 3" key="1">
    <citation type="journal article" date="2014" name="BMC Genomics">
        <title>Comparative genome sequencing reveals chemotype-specific gene clusters in the toxigenic black mold Stachybotrys.</title>
        <authorList>
            <person name="Semeiks J."/>
            <person name="Borek D."/>
            <person name="Otwinowski Z."/>
            <person name="Grishin N.V."/>
        </authorList>
    </citation>
    <scope>NUCLEOTIDE SEQUENCE [LARGE SCALE GENOMIC DNA]</scope>
    <source>
        <strain evidence="3">CBS 109288 / IBT 7711</strain>
    </source>
</reference>
<dbReference type="PANTHER" id="PTHR24148">
    <property type="entry name" value="ANKYRIN REPEAT DOMAIN-CONTAINING PROTEIN 39 HOMOLOG-RELATED"/>
    <property type="match status" value="1"/>
</dbReference>
<dbReference type="InterPro" id="IPR010730">
    <property type="entry name" value="HET"/>
</dbReference>
<protein>
    <recommendedName>
        <fullName evidence="1">Heterokaryon incompatibility domain-containing protein</fullName>
    </recommendedName>
</protein>
<name>A0A084ASB5_STACB</name>
<dbReference type="HOGENOM" id="CLU_004184_7_2_1"/>
<evidence type="ECO:0000259" key="1">
    <source>
        <dbReference type="Pfam" id="PF06985"/>
    </source>
</evidence>
<evidence type="ECO:0000313" key="3">
    <source>
        <dbReference type="Proteomes" id="UP000028045"/>
    </source>
</evidence>
<proteinExistence type="predicted"/>
<feature type="domain" description="Heterokaryon incompatibility" evidence="1">
    <location>
        <begin position="40"/>
        <end position="235"/>
    </location>
</feature>
<organism evidence="2 3">
    <name type="scientific">Stachybotrys chartarum (strain CBS 109288 / IBT 7711)</name>
    <name type="common">Toxic black mold</name>
    <name type="synonym">Stilbospora chartarum</name>
    <dbReference type="NCBI Taxonomy" id="1280523"/>
    <lineage>
        <taxon>Eukaryota</taxon>
        <taxon>Fungi</taxon>
        <taxon>Dikarya</taxon>
        <taxon>Ascomycota</taxon>
        <taxon>Pezizomycotina</taxon>
        <taxon>Sordariomycetes</taxon>
        <taxon>Hypocreomycetidae</taxon>
        <taxon>Hypocreales</taxon>
        <taxon>Stachybotryaceae</taxon>
        <taxon>Stachybotrys</taxon>
    </lineage>
</organism>
<dbReference type="Pfam" id="PF06985">
    <property type="entry name" value="HET"/>
    <property type="match status" value="1"/>
</dbReference>
<dbReference type="EMBL" id="KL648586">
    <property type="protein sequence ID" value="KEY68194.1"/>
    <property type="molecule type" value="Genomic_DNA"/>
</dbReference>
<dbReference type="OrthoDB" id="3553147at2759"/>
<evidence type="ECO:0000313" key="2">
    <source>
        <dbReference type="EMBL" id="KEY68194.1"/>
    </source>
</evidence>
<dbReference type="Proteomes" id="UP000028045">
    <property type="component" value="Unassembled WGS sequence"/>
</dbReference>
<gene>
    <name evidence="2" type="ORF">S7711_09105</name>
</gene>
<dbReference type="AlphaFoldDB" id="A0A084ASB5"/>
<sequence>MYEELCGEREIRLMVLDPSEASDPLVCHLRREQLSTSLHFDALSYEWKEHQGFTDITCDSTRLKVTLNLATALQALRLRKSPRVLWVDAVCINQADKEEKSKQIPLMREIYASARSVLTWLGPSFPGVEEAFKIFRSLALVGIERHPTGRPDTEKIEDILAGNMRERPKHGSIIQARGDIMHCSHDRDSLIFDTLKRYPKLDDDTIFEFDNDEVWKAIDGLFGDSYFQRSWIIQEVAVAEAVYVVCGRHKIHWDIFRLAYEGRSKLLFQVSRISSGNGIQSYILNVRDARIRYRNNQNRKCLDLGIALTSFCYSKEKDPRDRIYAALGIVKPQSLCRDIVPDYEKPVEDVFYEASCHIIRLRKDLYLWSSKTLLNRRKMCGLPSWVPEWTMETCEEAIQFASHEFSRCLQGNPEVQGHSLYLNGHIVDEVDTIFPINGDRAVFELVARLNSWLKQRDQNIFSAYASIIPGVIDDAITTTPAQESSDGATQLLLEYDDIPPLVEEAIRSAREANTHPLNNKLLNIEAVCSTLSAVFYRRRGETRPPGYHLFLAMLYILPQLERGQGEFYSRLPKGFNSWIIAAVVLSYTGHSTKIFSETYMKHFDRFDTYDRMEDCFFVTRKGLFGRAPAETLKPAQVVAVLGGAYVPYLLERQDHHYQLVSHAYVEGIMSMKSLPSNWDGKAQRIEIR</sequence>
<accession>A0A084ASB5</accession>